<feature type="domain" description="Ion transport" evidence="15">
    <location>
        <begin position="781"/>
        <end position="969"/>
    </location>
</feature>
<evidence type="ECO:0000256" key="9">
    <source>
        <dbReference type="ARBA" id="ARBA00023136"/>
    </source>
</evidence>
<evidence type="ECO:0000256" key="4">
    <source>
        <dbReference type="ARBA" id="ARBA00022692"/>
    </source>
</evidence>
<keyword evidence="3" id="KW-0716">Sensory transduction</keyword>
<dbReference type="InterPro" id="IPR005821">
    <property type="entry name" value="Ion_trans_dom"/>
</dbReference>
<dbReference type="SUPFAM" id="SSF48403">
    <property type="entry name" value="Ankyrin repeat"/>
    <property type="match status" value="2"/>
</dbReference>
<evidence type="ECO:0000259" key="15">
    <source>
        <dbReference type="Pfam" id="PF00520"/>
    </source>
</evidence>
<accession>A0A1S3R0T7</accession>
<feature type="repeat" description="ANK" evidence="13">
    <location>
        <begin position="223"/>
        <end position="255"/>
    </location>
</feature>
<evidence type="ECO:0000256" key="11">
    <source>
        <dbReference type="ARBA" id="ARBA00023303"/>
    </source>
</evidence>
<keyword evidence="17" id="KW-0675">Receptor</keyword>
<dbReference type="GeneID" id="106599327"/>
<comment type="subcellular location">
    <subcellularLocation>
        <location evidence="1">Membrane</location>
        <topology evidence="1">Multi-pass membrane protein</topology>
    </subcellularLocation>
</comment>
<dbReference type="InterPro" id="IPR002110">
    <property type="entry name" value="Ankyrin_rpt"/>
</dbReference>
<evidence type="ECO:0000256" key="8">
    <source>
        <dbReference type="ARBA" id="ARBA00023065"/>
    </source>
</evidence>
<feature type="transmembrane region" description="Helical" evidence="14">
    <location>
        <begin position="865"/>
        <end position="885"/>
    </location>
</feature>
<keyword evidence="4 14" id="KW-0812">Transmembrane</keyword>
<dbReference type="Bgee" id="ENSSSAG00000044167">
    <property type="expression patterns" value="Expressed in semen and 18 other cell types or tissues"/>
</dbReference>
<dbReference type="PANTHER" id="PTHR47143">
    <property type="entry name" value="TRANSIENT RECEPTOR POTENTIAL CATION CHANNEL PROTEIN PAINLESS"/>
    <property type="match status" value="1"/>
</dbReference>
<dbReference type="PANTHER" id="PTHR47143:SF1">
    <property type="entry name" value="ION_TRANS DOMAIN-CONTAINING PROTEIN"/>
    <property type="match status" value="1"/>
</dbReference>
<dbReference type="SMART" id="SM00248">
    <property type="entry name" value="ANK"/>
    <property type="match status" value="15"/>
</dbReference>
<feature type="repeat" description="ANK" evidence="13">
    <location>
        <begin position="397"/>
        <end position="429"/>
    </location>
</feature>
<evidence type="ECO:0000256" key="10">
    <source>
        <dbReference type="ARBA" id="ARBA00023180"/>
    </source>
</evidence>
<dbReference type="PROSITE" id="PS50088">
    <property type="entry name" value="ANK_REPEAT"/>
    <property type="match status" value="8"/>
</dbReference>
<evidence type="ECO:0000256" key="5">
    <source>
        <dbReference type="ARBA" id="ARBA00022737"/>
    </source>
</evidence>
<feature type="repeat" description="ANK" evidence="13">
    <location>
        <begin position="293"/>
        <end position="325"/>
    </location>
</feature>
<evidence type="ECO:0000256" key="2">
    <source>
        <dbReference type="ARBA" id="ARBA00022448"/>
    </source>
</evidence>
<feature type="repeat" description="ANK" evidence="13">
    <location>
        <begin position="82"/>
        <end position="114"/>
    </location>
</feature>
<evidence type="ECO:0000256" key="6">
    <source>
        <dbReference type="ARBA" id="ARBA00022989"/>
    </source>
</evidence>
<keyword evidence="11" id="KW-0407">Ion channel</keyword>
<dbReference type="Gene3D" id="1.25.40.20">
    <property type="entry name" value="Ankyrin repeat-containing domain"/>
    <property type="match status" value="5"/>
</dbReference>
<keyword evidence="7 13" id="KW-0040">ANK repeat</keyword>
<evidence type="ECO:0000256" key="3">
    <source>
        <dbReference type="ARBA" id="ARBA00022606"/>
    </source>
</evidence>
<gene>
    <name evidence="17" type="primary">LOC106599327</name>
</gene>
<feature type="repeat" description="ANK" evidence="13">
    <location>
        <begin position="149"/>
        <end position="181"/>
    </location>
</feature>
<dbReference type="PROSITE" id="PS50297">
    <property type="entry name" value="ANK_REP_REGION"/>
    <property type="match status" value="6"/>
</dbReference>
<evidence type="ECO:0000256" key="7">
    <source>
        <dbReference type="ARBA" id="ARBA00023043"/>
    </source>
</evidence>
<keyword evidence="6 14" id="KW-1133">Transmembrane helix</keyword>
<dbReference type="Pfam" id="PF00520">
    <property type="entry name" value="Ion_trans"/>
    <property type="match status" value="1"/>
</dbReference>
<feature type="repeat" description="ANK" evidence="13">
    <location>
        <begin position="466"/>
        <end position="490"/>
    </location>
</feature>
<name>A0A1S3R0T7_SALSA</name>
<dbReference type="GO" id="GO:1902495">
    <property type="term" value="C:transmembrane transporter complex"/>
    <property type="evidence" value="ECO:0007669"/>
    <property type="project" value="TreeGrafter"/>
</dbReference>
<reference evidence="17" key="1">
    <citation type="submission" date="2025-08" db="UniProtKB">
        <authorList>
            <consortium name="RefSeq"/>
        </authorList>
    </citation>
    <scope>IDENTIFICATION</scope>
</reference>
<keyword evidence="16" id="KW-1185">Reference proteome</keyword>
<sequence>MQDKTYQSVMYGDDATQISEQIFEWALQGDSAALEKHSAHLGVRDHANASPLHYAASHGHISTIQLIVQLTGPDELSASDEEGNTSLHWAVQRTQRESCACLLDLGANPNILNLSLMSPLHMAVSLGHNTLIELLLSHSNTDVNLEGDLGNTPVMLACCVDNHEALHLLFKYGARLCQQNKLGHYPIHAAAFAGAKKSMQVVLQKGEEIGYSIETHINYVDKSFSTPLHLAVRGGNLEVIKLCIEQGAKIDQQQCDKSTALHFACTQGATEAVKLMLSAHDRVCDVINLTDGACQTPLHKTTIFDHAELAEYLISKGGDINAIDCKGHTPLLLATSCSAWKTVSLLLTHGANLKIKDKHGCNFLHLAILQPKGLTNLPPEFVKCSSVRELLDAEDNEGCTPMHYACRLGIPESVKNMLRLNVSLDQKSKQKKSALHFAAEYGRINTCHRLLESMTNTRLLNEGDERGMTPLHLASRGGHVIVVDLLLRKGTLFHSDYKGWTCLHHAAAEGYTQTMIILLASNIKLLDKTDEDRNTALHLAAREGHAAAVTLLLDRGAQITLNKSDASFLHEAVLNGRKEAAIAVIHNERCAEAMLLFEVKSTKRCVVMDMIEFLPESFKHLLDTCVKESDDDINSNNYSIEYTFRWLQAPMHVIKLAKADKSVDFQPLTALNYMVKFNRIELLTHPVCKKYLEMKWNAYGMKVHLLNLAIYSLGLGPLTHIIHTLKPILNTNVTNTTSPPSSSSSSSSSSVSMVTTSLDEQCFIITTCMFLILAMSLYAVGKELVQIVQQGSKYFYDVTNALDWGAAISSLLFVIPLLMDLKDTWHWEAGVVAVLLSWINFLLYFQRFERVGIYVVMFLEIAKTLISIIVLFFFLLLAFALAFYALMLDHKHFENRASIPLVIMQTFVMMVGELNYQENVLKPFLGGILPFPYLTYCIFVMFTFAVPILLINLMIGLAVGDIAEVQANAELKQIGMQIELHTSLEEKMPYWLMKRIDRTSLTEYPNRACDGKREMLFSMLGMAHERTTLNLTSHPPTHMEQEISKQKYRLKEMSNIIEKQHNLLKLIVQKMEISSEAEEHDGPQLFQGYRDKPLPCQSKWNPLLRALAARK</sequence>
<feature type="transmembrane region" description="Helical" evidence="14">
    <location>
        <begin position="801"/>
        <end position="819"/>
    </location>
</feature>
<dbReference type="InterPro" id="IPR036770">
    <property type="entry name" value="Ankyrin_rpt-contain_sf"/>
</dbReference>
<feature type="repeat" description="ANK" evidence="13">
    <location>
        <begin position="532"/>
        <end position="564"/>
    </location>
</feature>
<evidence type="ECO:0000313" key="16">
    <source>
        <dbReference type="Proteomes" id="UP001652741"/>
    </source>
</evidence>
<keyword evidence="8" id="KW-0406">Ion transport</keyword>
<dbReference type="Pfam" id="PF12796">
    <property type="entry name" value="Ank_2"/>
    <property type="match status" value="6"/>
</dbReference>
<protein>
    <submittedName>
        <fullName evidence="17">Transient receptor potential cation channel subfamily A member 1</fullName>
    </submittedName>
</protein>
<keyword evidence="5" id="KW-0677">Repeat</keyword>
<keyword evidence="2" id="KW-0813">Transport</keyword>
<dbReference type="AlphaFoldDB" id="A0A1S3R0T7"/>
<proteinExistence type="predicted"/>
<keyword evidence="10" id="KW-0325">Glycoprotein</keyword>
<dbReference type="InterPro" id="IPR052076">
    <property type="entry name" value="TRP_cation_channel"/>
</dbReference>
<evidence type="ECO:0000256" key="13">
    <source>
        <dbReference type="PROSITE-ProRule" id="PRU00023"/>
    </source>
</evidence>
<dbReference type="Proteomes" id="UP001652741">
    <property type="component" value="Chromosome ssa03"/>
</dbReference>
<organism evidence="16 17">
    <name type="scientific">Salmo salar</name>
    <name type="common">Atlantic salmon</name>
    <dbReference type="NCBI Taxonomy" id="8030"/>
    <lineage>
        <taxon>Eukaryota</taxon>
        <taxon>Metazoa</taxon>
        <taxon>Chordata</taxon>
        <taxon>Craniata</taxon>
        <taxon>Vertebrata</taxon>
        <taxon>Euteleostomi</taxon>
        <taxon>Actinopterygii</taxon>
        <taxon>Neopterygii</taxon>
        <taxon>Teleostei</taxon>
        <taxon>Protacanthopterygii</taxon>
        <taxon>Salmoniformes</taxon>
        <taxon>Salmonidae</taxon>
        <taxon>Salmoninae</taxon>
        <taxon>Salmo</taxon>
    </lineage>
</organism>
<comment type="catalytic activity">
    <reaction evidence="12">
        <text>Ca(2+)(in) = Ca(2+)(out)</text>
        <dbReference type="Rhea" id="RHEA:29671"/>
        <dbReference type="ChEBI" id="CHEBI:29108"/>
    </reaction>
</comment>
<keyword evidence="9 14" id="KW-0472">Membrane</keyword>
<feature type="repeat" description="ANK" evidence="13">
    <location>
        <begin position="326"/>
        <end position="358"/>
    </location>
</feature>
<dbReference type="GO" id="GO:0005216">
    <property type="term" value="F:monoatomic ion channel activity"/>
    <property type="evidence" value="ECO:0007669"/>
    <property type="project" value="InterPro"/>
</dbReference>
<feature type="transmembrane region" description="Helical" evidence="14">
    <location>
        <begin position="825"/>
        <end position="845"/>
    </location>
</feature>
<evidence type="ECO:0000256" key="14">
    <source>
        <dbReference type="SAM" id="Phobius"/>
    </source>
</evidence>
<evidence type="ECO:0000256" key="1">
    <source>
        <dbReference type="ARBA" id="ARBA00004141"/>
    </source>
</evidence>
<evidence type="ECO:0000313" key="17">
    <source>
        <dbReference type="RefSeq" id="XP_014045975.2"/>
    </source>
</evidence>
<evidence type="ECO:0000256" key="12">
    <source>
        <dbReference type="ARBA" id="ARBA00036634"/>
    </source>
</evidence>
<feature type="transmembrane region" description="Helical" evidence="14">
    <location>
        <begin position="763"/>
        <end position="780"/>
    </location>
</feature>
<dbReference type="RefSeq" id="XP_014045975.2">
    <property type="nucleotide sequence ID" value="XM_014190500.2"/>
</dbReference>
<feature type="transmembrane region" description="Helical" evidence="14">
    <location>
        <begin position="897"/>
        <end position="916"/>
    </location>
</feature>